<feature type="compositionally biased region" description="Polar residues" evidence="1">
    <location>
        <begin position="207"/>
        <end position="217"/>
    </location>
</feature>
<comment type="caution">
    <text evidence="4">The sequence shown here is derived from an EMBL/GenBank/DDBJ whole genome shotgun (WGS) entry which is preliminary data.</text>
</comment>
<dbReference type="EMBL" id="BQFW01000011">
    <property type="protein sequence ID" value="GJJ75778.1"/>
    <property type="molecule type" value="Genomic_DNA"/>
</dbReference>
<feature type="compositionally biased region" description="Low complexity" evidence="1">
    <location>
        <begin position="281"/>
        <end position="291"/>
    </location>
</feature>
<dbReference type="Proteomes" id="UP000827284">
    <property type="component" value="Unassembled WGS sequence"/>
</dbReference>
<dbReference type="AlphaFoldDB" id="A0A9P3HFU1"/>
<feature type="signal peptide" evidence="3">
    <location>
        <begin position="1"/>
        <end position="26"/>
    </location>
</feature>
<keyword evidence="2" id="KW-0812">Transmembrane</keyword>
<feature type="compositionally biased region" description="Basic and acidic residues" evidence="1">
    <location>
        <begin position="232"/>
        <end position="244"/>
    </location>
</feature>
<feature type="region of interest" description="Disordered" evidence="1">
    <location>
        <begin position="176"/>
        <end position="353"/>
    </location>
</feature>
<feature type="region of interest" description="Disordered" evidence="1">
    <location>
        <begin position="112"/>
        <end position="134"/>
    </location>
</feature>
<sequence length="410" mass="43274">MASHLQSYLATAFAFLLVCLFSSTDAVPLDPSSSIVLSVVNTDGSTTTLTATKSSCVQLPSAAASFAAEEANTQITPLFAVYQDATCQTYLYSVESLLKDLNTRAPVPQGVSWIGMDPSQTNRTPGETFVDPSLSTGKETKRSYLVQIVIVSLAGAVVLVGAGLYLCYRDKKDLQQRGFNPQGRPSMAEMSGPGRSVYQYESHHRQGTSGSATSSISYLPPYGLASGAGATHHGEGVTDTKSPHQDPASPTQVSGLGCSVPSSPSQPPPAGFAQDMNYHHQQQPQSPSQKQASDFEEVSSPSTPVPPSSSGVLPLPRPTSTAHMMTTPTTRARSYSNLTNRVGTGVGLDPGSVPQGRNAGFGLGYDLEECEVGEKDRRRDSDMMMMSAAMMDSPPSSPHLRPSSALSMGL</sequence>
<organism evidence="4 5">
    <name type="scientific">Entomortierella parvispora</name>
    <dbReference type="NCBI Taxonomy" id="205924"/>
    <lineage>
        <taxon>Eukaryota</taxon>
        <taxon>Fungi</taxon>
        <taxon>Fungi incertae sedis</taxon>
        <taxon>Mucoromycota</taxon>
        <taxon>Mortierellomycotina</taxon>
        <taxon>Mortierellomycetes</taxon>
        <taxon>Mortierellales</taxon>
        <taxon>Mortierellaceae</taxon>
        <taxon>Entomortierella</taxon>
    </lineage>
</organism>
<accession>A0A9P3HFU1</accession>
<evidence type="ECO:0000313" key="5">
    <source>
        <dbReference type="Proteomes" id="UP000827284"/>
    </source>
</evidence>
<evidence type="ECO:0000256" key="2">
    <source>
        <dbReference type="SAM" id="Phobius"/>
    </source>
</evidence>
<dbReference type="OrthoDB" id="2408457at2759"/>
<feature type="compositionally biased region" description="Low complexity" evidence="1">
    <location>
        <begin position="298"/>
        <end position="333"/>
    </location>
</feature>
<keyword evidence="2" id="KW-0472">Membrane</keyword>
<evidence type="ECO:0000256" key="3">
    <source>
        <dbReference type="SAM" id="SignalP"/>
    </source>
</evidence>
<feature type="region of interest" description="Disordered" evidence="1">
    <location>
        <begin position="389"/>
        <end position="410"/>
    </location>
</feature>
<keyword evidence="2" id="KW-1133">Transmembrane helix</keyword>
<evidence type="ECO:0000313" key="4">
    <source>
        <dbReference type="EMBL" id="GJJ75778.1"/>
    </source>
</evidence>
<protein>
    <recommendedName>
        <fullName evidence="6">Mid2 domain-containing protein</fullName>
    </recommendedName>
</protein>
<evidence type="ECO:0000256" key="1">
    <source>
        <dbReference type="SAM" id="MobiDB-lite"/>
    </source>
</evidence>
<proteinExistence type="predicted"/>
<name>A0A9P3HFU1_9FUNG</name>
<keyword evidence="5" id="KW-1185">Reference proteome</keyword>
<feature type="chain" id="PRO_5040166146" description="Mid2 domain-containing protein" evidence="3">
    <location>
        <begin position="27"/>
        <end position="410"/>
    </location>
</feature>
<gene>
    <name evidence="4" type="ORF">EMPS_08136</name>
</gene>
<feature type="transmembrane region" description="Helical" evidence="2">
    <location>
        <begin position="144"/>
        <end position="168"/>
    </location>
</feature>
<reference evidence="4" key="1">
    <citation type="submission" date="2021-11" db="EMBL/GenBank/DDBJ databases">
        <authorList>
            <person name="Herlambang A."/>
            <person name="Guo Y."/>
            <person name="Takashima Y."/>
            <person name="Nishizawa T."/>
        </authorList>
    </citation>
    <scope>NUCLEOTIDE SEQUENCE</scope>
    <source>
        <strain evidence="4">E1425</strain>
    </source>
</reference>
<evidence type="ECO:0008006" key="6">
    <source>
        <dbReference type="Google" id="ProtNLM"/>
    </source>
</evidence>
<reference evidence="4" key="2">
    <citation type="journal article" date="2022" name="Microbiol. Resour. Announc.">
        <title>Whole-Genome Sequence of Entomortierella parvispora E1425, a Mucoromycotan Fungus Associated with Burkholderiaceae-Related Endosymbiotic Bacteria.</title>
        <authorList>
            <person name="Herlambang A."/>
            <person name="Guo Y."/>
            <person name="Takashima Y."/>
            <person name="Narisawa K."/>
            <person name="Ohta H."/>
            <person name="Nishizawa T."/>
        </authorList>
    </citation>
    <scope>NUCLEOTIDE SEQUENCE</scope>
    <source>
        <strain evidence="4">E1425</strain>
    </source>
</reference>
<keyword evidence="3" id="KW-0732">Signal</keyword>